<dbReference type="OrthoDB" id="9803562at2"/>
<dbReference type="SFLD" id="SFLDG00358">
    <property type="entry name" value="Main_(cytGST)"/>
    <property type="match status" value="1"/>
</dbReference>
<dbReference type="SUPFAM" id="SSF47616">
    <property type="entry name" value="GST C-terminal domain-like"/>
    <property type="match status" value="1"/>
</dbReference>
<keyword evidence="3" id="KW-0808">Transferase</keyword>
<dbReference type="SFLD" id="SFLDG01151">
    <property type="entry name" value="Main.2:_Nu-like"/>
    <property type="match status" value="1"/>
</dbReference>
<dbReference type="SUPFAM" id="SSF52833">
    <property type="entry name" value="Thioredoxin-like"/>
    <property type="match status" value="1"/>
</dbReference>
<accession>A0A3S2ZD51</accession>
<dbReference type="EMBL" id="SADE01000001">
    <property type="protein sequence ID" value="RVU39779.1"/>
    <property type="molecule type" value="Genomic_DNA"/>
</dbReference>
<proteinExistence type="predicted"/>
<dbReference type="InterPro" id="IPR004045">
    <property type="entry name" value="Glutathione_S-Trfase_N"/>
</dbReference>
<protein>
    <submittedName>
        <fullName evidence="3">Glutathione S-transferase family protein</fullName>
    </submittedName>
</protein>
<keyword evidence="4" id="KW-1185">Reference proteome</keyword>
<dbReference type="Gene3D" id="3.40.30.10">
    <property type="entry name" value="Glutaredoxin"/>
    <property type="match status" value="1"/>
</dbReference>
<dbReference type="SFLD" id="SFLDS00019">
    <property type="entry name" value="Glutathione_Transferase_(cytos"/>
    <property type="match status" value="1"/>
</dbReference>
<dbReference type="Proteomes" id="UP000287447">
    <property type="component" value="Unassembled WGS sequence"/>
</dbReference>
<dbReference type="Pfam" id="PF02798">
    <property type="entry name" value="GST_N"/>
    <property type="match status" value="1"/>
</dbReference>
<dbReference type="AlphaFoldDB" id="A0A3S2ZD51"/>
<dbReference type="PROSITE" id="PS50405">
    <property type="entry name" value="GST_CTER"/>
    <property type="match status" value="1"/>
</dbReference>
<sequence length="231" mass="26708">MELYTWPTPNGHKVHILLEELAVPYAVVPVDIVTGEQFAPDFLKISPNNKMPALVDSDGPDGQPITMFESGAIMIYLAEKFGRFIPGDARGRYSVLQWVMFQMASIGPMLGQAQHFFQYAPEANDYARNRYSKEAARLYGVVDRRLAESPYIAGEEYSIADMAVWPWMKFSHYQGVERDGFPNFLRWYDEIKERPAVRRGMDVLKDKRRKHTISDDAKTILFGDRQYERRE</sequence>
<dbReference type="PANTHER" id="PTHR44051">
    <property type="entry name" value="GLUTATHIONE S-TRANSFERASE-RELATED"/>
    <property type="match status" value="1"/>
</dbReference>
<dbReference type="GO" id="GO:0016740">
    <property type="term" value="F:transferase activity"/>
    <property type="evidence" value="ECO:0007669"/>
    <property type="project" value="UniProtKB-KW"/>
</dbReference>
<evidence type="ECO:0000313" key="3">
    <source>
        <dbReference type="EMBL" id="RVU39779.1"/>
    </source>
</evidence>
<feature type="domain" description="GST C-terminal" evidence="2">
    <location>
        <begin position="88"/>
        <end position="213"/>
    </location>
</feature>
<organism evidence="3 4">
    <name type="scientific">Hwanghaeella grinnelliae</name>
    <dbReference type="NCBI Taxonomy" id="2500179"/>
    <lineage>
        <taxon>Bacteria</taxon>
        <taxon>Pseudomonadati</taxon>
        <taxon>Pseudomonadota</taxon>
        <taxon>Alphaproteobacteria</taxon>
        <taxon>Rhodospirillales</taxon>
        <taxon>Rhodospirillaceae</taxon>
        <taxon>Hwanghaeella</taxon>
    </lineage>
</organism>
<evidence type="ECO:0000259" key="2">
    <source>
        <dbReference type="PROSITE" id="PS50405"/>
    </source>
</evidence>
<dbReference type="InterPro" id="IPR036249">
    <property type="entry name" value="Thioredoxin-like_sf"/>
</dbReference>
<dbReference type="InterPro" id="IPR010987">
    <property type="entry name" value="Glutathione-S-Trfase_C-like"/>
</dbReference>
<comment type="caution">
    <text evidence="3">The sequence shown here is derived from an EMBL/GenBank/DDBJ whole genome shotgun (WGS) entry which is preliminary data.</text>
</comment>
<evidence type="ECO:0000313" key="4">
    <source>
        <dbReference type="Proteomes" id="UP000287447"/>
    </source>
</evidence>
<dbReference type="PROSITE" id="PS50404">
    <property type="entry name" value="GST_NTER"/>
    <property type="match status" value="1"/>
</dbReference>
<dbReference type="Gene3D" id="1.20.1050.10">
    <property type="match status" value="1"/>
</dbReference>
<dbReference type="CDD" id="cd03048">
    <property type="entry name" value="GST_N_Ure2p_like"/>
    <property type="match status" value="1"/>
</dbReference>
<feature type="domain" description="GST N-terminal" evidence="1">
    <location>
        <begin position="1"/>
        <end position="85"/>
    </location>
</feature>
<dbReference type="InterPro" id="IPR040079">
    <property type="entry name" value="Glutathione_S-Trfase"/>
</dbReference>
<dbReference type="InterPro" id="IPR036282">
    <property type="entry name" value="Glutathione-S-Trfase_C_sf"/>
</dbReference>
<gene>
    <name evidence="3" type="ORF">EOI86_06205</name>
</gene>
<dbReference type="Pfam" id="PF13410">
    <property type="entry name" value="GST_C_2"/>
    <property type="match status" value="1"/>
</dbReference>
<reference evidence="4" key="1">
    <citation type="submission" date="2019-01" db="EMBL/GenBank/DDBJ databases">
        <title>Gri0909 isolated from a small marine red alga.</title>
        <authorList>
            <person name="Kim J."/>
            <person name="Jeong S.E."/>
            <person name="Jeon C.O."/>
        </authorList>
    </citation>
    <scope>NUCLEOTIDE SEQUENCE [LARGE SCALE GENOMIC DNA]</scope>
    <source>
        <strain evidence="4">Gri0909</strain>
    </source>
</reference>
<dbReference type="PANTHER" id="PTHR44051:SF8">
    <property type="entry name" value="GLUTATHIONE S-TRANSFERASE GSTA"/>
    <property type="match status" value="1"/>
</dbReference>
<name>A0A3S2ZD51_9PROT</name>
<evidence type="ECO:0000259" key="1">
    <source>
        <dbReference type="PROSITE" id="PS50404"/>
    </source>
</evidence>